<evidence type="ECO:0000256" key="2">
    <source>
        <dbReference type="ARBA" id="ARBA00022748"/>
    </source>
</evidence>
<keyword evidence="2" id="KW-0201">Cytochrome c-type biogenesis</keyword>
<dbReference type="InterPro" id="IPR036249">
    <property type="entry name" value="Thioredoxin-like_sf"/>
</dbReference>
<dbReference type="Proteomes" id="UP001427805">
    <property type="component" value="Unassembled WGS sequence"/>
</dbReference>
<dbReference type="RefSeq" id="WP_346245242.1">
    <property type="nucleotide sequence ID" value="NZ_JBDIZK010000002.1"/>
</dbReference>
<dbReference type="Pfam" id="PF08534">
    <property type="entry name" value="Redoxin"/>
    <property type="match status" value="1"/>
</dbReference>
<dbReference type="InterPro" id="IPR013766">
    <property type="entry name" value="Thioredoxin_domain"/>
</dbReference>
<sequence length="175" mass="18718">MRRLLIWAPLALFAIIFGLVASGLLSPADRTVKSALIGQPAPVFDLPPLMPNKPGILSKDFADGKPRLVNIFASWCSPCIAEAPQLMALKQRGVEIVGIATADTSEAMLGFLTRNGDPFAAIGDDRHRKVQFAFGSAGVPETFVIDGKGKVVLQHVGYVSPDDVPKLIDALERAK</sequence>
<organism evidence="6 7">
    <name type="scientific">Sphingomonas rustica</name>
    <dbReference type="NCBI Taxonomy" id="3103142"/>
    <lineage>
        <taxon>Bacteria</taxon>
        <taxon>Pseudomonadati</taxon>
        <taxon>Pseudomonadota</taxon>
        <taxon>Alphaproteobacteria</taxon>
        <taxon>Sphingomonadales</taxon>
        <taxon>Sphingomonadaceae</taxon>
        <taxon>Sphingomonas</taxon>
    </lineage>
</organism>
<feature type="domain" description="Thioredoxin" evidence="5">
    <location>
        <begin position="35"/>
        <end position="173"/>
    </location>
</feature>
<name>A0ABV0B521_9SPHN</name>
<dbReference type="Gene3D" id="3.40.30.10">
    <property type="entry name" value="Glutaredoxin"/>
    <property type="match status" value="1"/>
</dbReference>
<accession>A0ABV0B521</accession>
<evidence type="ECO:0000313" key="6">
    <source>
        <dbReference type="EMBL" id="MEN3746235.1"/>
    </source>
</evidence>
<evidence type="ECO:0000256" key="1">
    <source>
        <dbReference type="ARBA" id="ARBA00004196"/>
    </source>
</evidence>
<dbReference type="InterPro" id="IPR013740">
    <property type="entry name" value="Redoxin"/>
</dbReference>
<proteinExistence type="predicted"/>
<comment type="caution">
    <text evidence="6">The sequence shown here is derived from an EMBL/GenBank/DDBJ whole genome shotgun (WGS) entry which is preliminary data.</text>
</comment>
<evidence type="ECO:0000256" key="4">
    <source>
        <dbReference type="ARBA" id="ARBA00023284"/>
    </source>
</evidence>
<dbReference type="EMBL" id="JBDIZK010000002">
    <property type="protein sequence ID" value="MEN3746235.1"/>
    <property type="molecule type" value="Genomic_DNA"/>
</dbReference>
<evidence type="ECO:0000256" key="3">
    <source>
        <dbReference type="ARBA" id="ARBA00023157"/>
    </source>
</evidence>
<gene>
    <name evidence="6" type="ORF">TPR58_03575</name>
</gene>
<evidence type="ECO:0000313" key="7">
    <source>
        <dbReference type="Proteomes" id="UP001427805"/>
    </source>
</evidence>
<comment type="subcellular location">
    <subcellularLocation>
        <location evidence="1">Cell envelope</location>
    </subcellularLocation>
</comment>
<dbReference type="PANTHER" id="PTHR42852">
    <property type="entry name" value="THIOL:DISULFIDE INTERCHANGE PROTEIN DSBE"/>
    <property type="match status" value="1"/>
</dbReference>
<dbReference type="PANTHER" id="PTHR42852:SF6">
    <property type="entry name" value="THIOL:DISULFIDE INTERCHANGE PROTEIN DSBE"/>
    <property type="match status" value="1"/>
</dbReference>
<dbReference type="InterPro" id="IPR050553">
    <property type="entry name" value="Thioredoxin_ResA/DsbE_sf"/>
</dbReference>
<protein>
    <submittedName>
        <fullName evidence="6">Redoxin family protein</fullName>
    </submittedName>
</protein>
<keyword evidence="4" id="KW-0676">Redox-active center</keyword>
<dbReference type="PROSITE" id="PS51352">
    <property type="entry name" value="THIOREDOXIN_2"/>
    <property type="match status" value="1"/>
</dbReference>
<reference evidence="6 7" key="1">
    <citation type="submission" date="2024-05" db="EMBL/GenBank/DDBJ databases">
        <title>Sphingomonas sp. HF-S3 16S ribosomal RNA gene Genome sequencing and assembly.</title>
        <authorList>
            <person name="Lee H."/>
        </authorList>
    </citation>
    <scope>NUCLEOTIDE SEQUENCE [LARGE SCALE GENOMIC DNA]</scope>
    <source>
        <strain evidence="6 7">HF-S3</strain>
    </source>
</reference>
<evidence type="ECO:0000259" key="5">
    <source>
        <dbReference type="PROSITE" id="PS51352"/>
    </source>
</evidence>
<keyword evidence="3" id="KW-1015">Disulfide bond</keyword>
<keyword evidence="7" id="KW-1185">Reference proteome</keyword>
<dbReference type="SUPFAM" id="SSF52833">
    <property type="entry name" value="Thioredoxin-like"/>
    <property type="match status" value="1"/>
</dbReference>